<dbReference type="InterPro" id="IPR001460">
    <property type="entry name" value="PCN-bd_Tpept"/>
</dbReference>
<organism evidence="10 11">
    <name type="scientific">Bowmanella yangjiangensis</name>
    <dbReference type="NCBI Taxonomy" id="2811230"/>
    <lineage>
        <taxon>Bacteria</taxon>
        <taxon>Pseudomonadati</taxon>
        <taxon>Pseudomonadota</taxon>
        <taxon>Gammaproteobacteria</taxon>
        <taxon>Alteromonadales</taxon>
        <taxon>Alteromonadaceae</taxon>
        <taxon>Bowmanella</taxon>
    </lineage>
</organism>
<gene>
    <name evidence="10" type="ORF">J0A65_00335</name>
</gene>
<evidence type="ECO:0000256" key="1">
    <source>
        <dbReference type="ARBA" id="ARBA00001526"/>
    </source>
</evidence>
<evidence type="ECO:0000313" key="11">
    <source>
        <dbReference type="Proteomes" id="UP000663992"/>
    </source>
</evidence>
<dbReference type="Gene3D" id="3.40.710.10">
    <property type="entry name" value="DD-peptidase/beta-lactamase superfamily"/>
    <property type="match status" value="1"/>
</dbReference>
<evidence type="ECO:0000256" key="6">
    <source>
        <dbReference type="ARBA" id="ARBA00023251"/>
    </source>
</evidence>
<proteinExistence type="inferred from homology"/>
<dbReference type="RefSeq" id="WP_206592123.1">
    <property type="nucleotide sequence ID" value="NZ_JAFKCS010000001.1"/>
</dbReference>
<dbReference type="EC" id="3.5.2.6" evidence="3 7"/>
<comment type="caution">
    <text evidence="10">The sequence shown here is derived from an EMBL/GenBank/DDBJ whole genome shotgun (WGS) entry which is preliminary data.</text>
</comment>
<dbReference type="SUPFAM" id="SSF56601">
    <property type="entry name" value="beta-lactamase/transpeptidase-like"/>
    <property type="match status" value="1"/>
</dbReference>
<feature type="domain" description="Penicillin-binding protein transpeptidase" evidence="9">
    <location>
        <begin position="53"/>
        <end position="243"/>
    </location>
</feature>
<name>A0ABS3CMG1_9ALTE</name>
<evidence type="ECO:0000256" key="2">
    <source>
        <dbReference type="ARBA" id="ARBA00007898"/>
    </source>
</evidence>
<keyword evidence="6 7" id="KW-0046">Antibiotic resistance</keyword>
<evidence type="ECO:0000256" key="8">
    <source>
        <dbReference type="SAM" id="SignalP"/>
    </source>
</evidence>
<dbReference type="InterPro" id="IPR002137">
    <property type="entry name" value="Beta-lactam_class-D_AS"/>
</dbReference>
<dbReference type="PROSITE" id="PS00337">
    <property type="entry name" value="BETA_LACTAMASE_D"/>
    <property type="match status" value="1"/>
</dbReference>
<keyword evidence="5 7" id="KW-0378">Hydrolase</keyword>
<evidence type="ECO:0000259" key="9">
    <source>
        <dbReference type="Pfam" id="PF00905"/>
    </source>
</evidence>
<evidence type="ECO:0000313" key="10">
    <source>
        <dbReference type="EMBL" id="MBN7818284.1"/>
    </source>
</evidence>
<dbReference type="EMBL" id="JAFKCS010000001">
    <property type="protein sequence ID" value="MBN7818284.1"/>
    <property type="molecule type" value="Genomic_DNA"/>
</dbReference>
<evidence type="ECO:0000256" key="3">
    <source>
        <dbReference type="ARBA" id="ARBA00012865"/>
    </source>
</evidence>
<dbReference type="Proteomes" id="UP000663992">
    <property type="component" value="Unassembled WGS sequence"/>
</dbReference>
<dbReference type="InterPro" id="IPR012338">
    <property type="entry name" value="Beta-lactam/transpept-like"/>
</dbReference>
<feature type="signal peptide" evidence="8">
    <location>
        <begin position="1"/>
        <end position="21"/>
    </location>
</feature>
<protein>
    <recommendedName>
        <fullName evidence="3 7">Beta-lactamase</fullName>
        <ecNumber evidence="3 7">3.5.2.6</ecNumber>
    </recommendedName>
</protein>
<comment type="similarity">
    <text evidence="2 7">Belongs to the class-D beta-lactamase family.</text>
</comment>
<dbReference type="Pfam" id="PF00905">
    <property type="entry name" value="Transpeptidase"/>
    <property type="match status" value="1"/>
</dbReference>
<keyword evidence="11" id="KW-1185">Reference proteome</keyword>
<sequence>MLKRLLATGLLSLSLLQTTMAQQVEPCEEGEACTLALYSEVSEKWQFINPSRAHQDFAPYSTFKIPNTLILFETGQINSADSYSIDLHRYPQQSWWFSSWREPAHKLKSAFDHSVLPLYQQWSADLGKTAYEQYVAEFGYGNKDVSGPVDRFWLGDSLQISAVNQVEFLRKYKHRQLGLKDATYEEFEPVFLQRSGQNVRLYAKTGGGMLPEGGARGWYVGIVEDAAGSHYFAFNMDAENFSQLAKIRVEKALASLRAFNVSVPAMKD</sequence>
<keyword evidence="4 8" id="KW-0732">Signal</keyword>
<comment type="catalytic activity">
    <reaction evidence="1 7">
        <text>a beta-lactam + H2O = a substituted beta-amino acid</text>
        <dbReference type="Rhea" id="RHEA:20401"/>
        <dbReference type="ChEBI" id="CHEBI:15377"/>
        <dbReference type="ChEBI" id="CHEBI:35627"/>
        <dbReference type="ChEBI" id="CHEBI:140347"/>
        <dbReference type="EC" id="3.5.2.6"/>
    </reaction>
</comment>
<evidence type="ECO:0000256" key="7">
    <source>
        <dbReference type="RuleBase" id="RU361140"/>
    </source>
</evidence>
<accession>A0ABS3CMG1</accession>
<reference evidence="10 11" key="1">
    <citation type="submission" date="2021-03" db="EMBL/GenBank/DDBJ databases">
        <title>novel species isolated from a fishpond in China.</title>
        <authorList>
            <person name="Lu H."/>
            <person name="Cai Z."/>
        </authorList>
    </citation>
    <scope>NUCLEOTIDE SEQUENCE [LARGE SCALE GENOMIC DNA]</scope>
    <source>
        <strain evidence="10 11">Y57</strain>
    </source>
</reference>
<evidence type="ECO:0000256" key="5">
    <source>
        <dbReference type="ARBA" id="ARBA00022801"/>
    </source>
</evidence>
<feature type="chain" id="PRO_5045992063" description="Beta-lactamase" evidence="8">
    <location>
        <begin position="22"/>
        <end position="268"/>
    </location>
</feature>
<evidence type="ECO:0000256" key="4">
    <source>
        <dbReference type="ARBA" id="ARBA00022729"/>
    </source>
</evidence>